<dbReference type="PROSITE" id="PS50110">
    <property type="entry name" value="RESPONSE_REGULATORY"/>
    <property type="match status" value="1"/>
</dbReference>
<dbReference type="GO" id="GO:0000160">
    <property type="term" value="P:phosphorelay signal transduction system"/>
    <property type="evidence" value="ECO:0007669"/>
    <property type="project" value="InterPro"/>
</dbReference>
<dbReference type="InterPro" id="IPR001789">
    <property type="entry name" value="Sig_transdc_resp-reg_receiver"/>
</dbReference>
<gene>
    <name evidence="4" type="ORF">SAMN05421819_0657</name>
</gene>
<dbReference type="InterPro" id="IPR050706">
    <property type="entry name" value="Cyclic-di-GMP_PDE-like"/>
</dbReference>
<dbReference type="Pfam" id="PF00072">
    <property type="entry name" value="Response_reg"/>
    <property type="match status" value="1"/>
</dbReference>
<evidence type="ECO:0000259" key="2">
    <source>
        <dbReference type="PROSITE" id="PS50110"/>
    </source>
</evidence>
<dbReference type="Proteomes" id="UP000236728">
    <property type="component" value="Unassembled WGS sequence"/>
</dbReference>
<dbReference type="SUPFAM" id="SSF141868">
    <property type="entry name" value="EAL domain-like"/>
    <property type="match status" value="1"/>
</dbReference>
<name>A0A1H5TLF2_9BACT</name>
<dbReference type="Pfam" id="PF00563">
    <property type="entry name" value="EAL"/>
    <property type="match status" value="1"/>
</dbReference>
<dbReference type="InterPro" id="IPR035919">
    <property type="entry name" value="EAL_sf"/>
</dbReference>
<dbReference type="SUPFAM" id="SSF52172">
    <property type="entry name" value="CheY-like"/>
    <property type="match status" value="1"/>
</dbReference>
<sequence length="411" mass="45300">MNAIAMPSPAEIPLAPRVLIIDDDCDLGRFVADVVEQMGLRTTLTSSAAEFLHALSPDVGLIILDLVLPKVDGVELLRLLNRQGCTASLIVMSGLGVRIMESAEELAMALGLKIVGHIAKPFRRSDLEAMISRYEASVASERTFKTEGGPCSEPEDCLDQEFERALIQHEFIPHFQPQIDLATGVMVGIEALVRWQHPRLGVLPPARFLDRMESAGLMERLNWEVVAQSLAALQRMAQISDVTPTLSINVTASSLRDLSFPDTLAILLERYRISTDRIILEITEGGLIEELSSTLDVLTRLRMKGIGLSVDDFGTGYAMMQQLRHIPANELKIDRSFVSRLPQSSADRVLVQTTIEMGHALGMRVVAEGVETEDQLAALRLDGCDFAQGYLFSRPLPEHELVGWMTQYVAA</sequence>
<dbReference type="SMART" id="SM00448">
    <property type="entry name" value="REC"/>
    <property type="match status" value="1"/>
</dbReference>
<dbReference type="PANTHER" id="PTHR33121:SF70">
    <property type="entry name" value="SIGNALING PROTEIN YKOW"/>
    <property type="match status" value="1"/>
</dbReference>
<evidence type="ECO:0000256" key="1">
    <source>
        <dbReference type="PROSITE-ProRule" id="PRU00169"/>
    </source>
</evidence>
<reference evidence="4 5" key="1">
    <citation type="submission" date="2016-10" db="EMBL/GenBank/DDBJ databases">
        <authorList>
            <person name="de Groot N.N."/>
        </authorList>
    </citation>
    <scope>NUCLEOTIDE SEQUENCE [LARGE SCALE GENOMIC DNA]</scope>
    <source>
        <strain evidence="4 5">DSM 22489</strain>
    </source>
</reference>
<feature type="domain" description="EAL" evidence="3">
    <location>
        <begin position="155"/>
        <end position="409"/>
    </location>
</feature>
<dbReference type="InterPro" id="IPR001633">
    <property type="entry name" value="EAL_dom"/>
</dbReference>
<keyword evidence="1" id="KW-0597">Phosphoprotein</keyword>
<dbReference type="SMART" id="SM00052">
    <property type="entry name" value="EAL"/>
    <property type="match status" value="1"/>
</dbReference>
<dbReference type="GO" id="GO:0071111">
    <property type="term" value="F:cyclic-guanylate-specific phosphodiesterase activity"/>
    <property type="evidence" value="ECO:0007669"/>
    <property type="project" value="InterPro"/>
</dbReference>
<dbReference type="PANTHER" id="PTHR33121">
    <property type="entry name" value="CYCLIC DI-GMP PHOSPHODIESTERASE PDEF"/>
    <property type="match status" value="1"/>
</dbReference>
<dbReference type="AlphaFoldDB" id="A0A1H5TLF2"/>
<dbReference type="Gene3D" id="3.20.20.450">
    <property type="entry name" value="EAL domain"/>
    <property type="match status" value="1"/>
</dbReference>
<proteinExistence type="predicted"/>
<feature type="domain" description="Response regulatory" evidence="2">
    <location>
        <begin position="17"/>
        <end position="135"/>
    </location>
</feature>
<evidence type="ECO:0000313" key="5">
    <source>
        <dbReference type="Proteomes" id="UP000236728"/>
    </source>
</evidence>
<dbReference type="CDD" id="cd01948">
    <property type="entry name" value="EAL"/>
    <property type="match status" value="1"/>
</dbReference>
<protein>
    <submittedName>
        <fullName evidence="4">EAL domain, c-di-GMP-specific phosphodiesterase class I (Or its enzymatically inactive variant)</fullName>
    </submittedName>
</protein>
<dbReference type="EMBL" id="FNVA01000001">
    <property type="protein sequence ID" value="SEF63589.1"/>
    <property type="molecule type" value="Genomic_DNA"/>
</dbReference>
<accession>A0A1H5TLF2</accession>
<dbReference type="RefSeq" id="WP_103931557.1">
    <property type="nucleotide sequence ID" value="NZ_FNVA01000001.1"/>
</dbReference>
<evidence type="ECO:0000259" key="3">
    <source>
        <dbReference type="PROSITE" id="PS50883"/>
    </source>
</evidence>
<feature type="modified residue" description="4-aspartylphosphate" evidence="1">
    <location>
        <position position="65"/>
    </location>
</feature>
<dbReference type="OrthoDB" id="9759607at2"/>
<dbReference type="InterPro" id="IPR011006">
    <property type="entry name" value="CheY-like_superfamily"/>
</dbReference>
<organism evidence="4 5">
    <name type="scientific">Bryocella elongata</name>
    <dbReference type="NCBI Taxonomy" id="863522"/>
    <lineage>
        <taxon>Bacteria</taxon>
        <taxon>Pseudomonadati</taxon>
        <taxon>Acidobacteriota</taxon>
        <taxon>Terriglobia</taxon>
        <taxon>Terriglobales</taxon>
        <taxon>Acidobacteriaceae</taxon>
        <taxon>Bryocella</taxon>
    </lineage>
</organism>
<dbReference type="PROSITE" id="PS50883">
    <property type="entry name" value="EAL"/>
    <property type="match status" value="1"/>
</dbReference>
<keyword evidence="5" id="KW-1185">Reference proteome</keyword>
<evidence type="ECO:0000313" key="4">
    <source>
        <dbReference type="EMBL" id="SEF63589.1"/>
    </source>
</evidence>
<dbReference type="Gene3D" id="3.40.50.2300">
    <property type="match status" value="1"/>
</dbReference>